<evidence type="ECO:0000256" key="6">
    <source>
        <dbReference type="ARBA" id="ARBA00022842"/>
    </source>
</evidence>
<reference evidence="9 10" key="1">
    <citation type="journal article" date="2023" name="Arcadia Sci">
        <title>De novo assembly of a long-read Amblyomma americanum tick genome.</title>
        <authorList>
            <person name="Chou S."/>
            <person name="Poskanzer K.E."/>
            <person name="Rollins M."/>
            <person name="Thuy-Boun P.S."/>
        </authorList>
    </citation>
    <scope>NUCLEOTIDE SEQUENCE [LARGE SCALE GENOMIC DNA]</scope>
    <source>
        <strain evidence="9">F_SG_1</strain>
        <tissue evidence="9">Salivary glands</tissue>
    </source>
</reference>
<dbReference type="SUPFAM" id="SSF81665">
    <property type="entry name" value="Calcium ATPase, transmembrane domain M"/>
    <property type="match status" value="1"/>
</dbReference>
<comment type="caution">
    <text evidence="9">The sequence shown here is derived from an EMBL/GenBank/DDBJ whole genome shotgun (WGS) entry which is preliminary data.</text>
</comment>
<evidence type="ECO:0000313" key="10">
    <source>
        <dbReference type="Proteomes" id="UP001321473"/>
    </source>
</evidence>
<gene>
    <name evidence="9" type="ORF">V5799_010340</name>
</gene>
<keyword evidence="10" id="KW-1185">Reference proteome</keyword>
<dbReference type="PANTHER" id="PTHR45630">
    <property type="entry name" value="CATION-TRANSPORTING ATPASE-RELATED"/>
    <property type="match status" value="1"/>
</dbReference>
<feature type="non-terminal residue" evidence="9">
    <location>
        <position position="1"/>
    </location>
</feature>
<accession>A0AAQ4F9A2</accession>
<dbReference type="GO" id="GO:0015203">
    <property type="term" value="F:polyamine transmembrane transporter activity"/>
    <property type="evidence" value="ECO:0007669"/>
    <property type="project" value="TreeGrafter"/>
</dbReference>
<evidence type="ECO:0000256" key="5">
    <source>
        <dbReference type="ARBA" id="ARBA00022840"/>
    </source>
</evidence>
<feature type="transmembrane region" description="Helical" evidence="8">
    <location>
        <begin position="12"/>
        <end position="31"/>
    </location>
</feature>
<evidence type="ECO:0000256" key="3">
    <source>
        <dbReference type="ARBA" id="ARBA00022723"/>
    </source>
</evidence>
<evidence type="ECO:0000313" key="9">
    <source>
        <dbReference type="EMBL" id="KAK8783295.1"/>
    </source>
</evidence>
<organism evidence="9 10">
    <name type="scientific">Amblyomma americanum</name>
    <name type="common">Lone star tick</name>
    <dbReference type="NCBI Taxonomy" id="6943"/>
    <lineage>
        <taxon>Eukaryota</taxon>
        <taxon>Metazoa</taxon>
        <taxon>Ecdysozoa</taxon>
        <taxon>Arthropoda</taxon>
        <taxon>Chelicerata</taxon>
        <taxon>Arachnida</taxon>
        <taxon>Acari</taxon>
        <taxon>Parasitiformes</taxon>
        <taxon>Ixodida</taxon>
        <taxon>Ixodoidea</taxon>
        <taxon>Ixodidae</taxon>
        <taxon>Amblyomminae</taxon>
        <taxon>Amblyomma</taxon>
    </lineage>
</organism>
<dbReference type="GO" id="GO:0046872">
    <property type="term" value="F:metal ion binding"/>
    <property type="evidence" value="ECO:0007669"/>
    <property type="project" value="UniProtKB-KW"/>
</dbReference>
<dbReference type="Proteomes" id="UP001321473">
    <property type="component" value="Unassembled WGS sequence"/>
</dbReference>
<keyword evidence="3" id="KW-0479">Metal-binding</keyword>
<keyword evidence="8" id="KW-0812">Transmembrane</keyword>
<evidence type="ECO:0000256" key="2">
    <source>
        <dbReference type="ARBA" id="ARBA00022553"/>
    </source>
</evidence>
<dbReference type="GO" id="GO:0006874">
    <property type="term" value="P:intracellular calcium ion homeostasis"/>
    <property type="evidence" value="ECO:0007669"/>
    <property type="project" value="TreeGrafter"/>
</dbReference>
<keyword evidence="2" id="KW-0597">Phosphoprotein</keyword>
<keyword evidence="6" id="KW-0460">Magnesium</keyword>
<keyword evidence="4" id="KW-0547">Nucleotide-binding</keyword>
<keyword evidence="8" id="KW-0472">Membrane</keyword>
<name>A0AAQ4F9A2_AMBAM</name>
<protein>
    <submittedName>
        <fullName evidence="9">Uncharacterized protein</fullName>
    </submittedName>
</protein>
<evidence type="ECO:0000256" key="7">
    <source>
        <dbReference type="ARBA" id="ARBA00022967"/>
    </source>
</evidence>
<feature type="transmembrane region" description="Helical" evidence="8">
    <location>
        <begin position="43"/>
        <end position="60"/>
    </location>
</feature>
<dbReference type="InterPro" id="IPR023298">
    <property type="entry name" value="ATPase_P-typ_TM_dom_sf"/>
</dbReference>
<feature type="transmembrane region" description="Helical" evidence="8">
    <location>
        <begin position="80"/>
        <end position="102"/>
    </location>
</feature>
<dbReference type="GO" id="GO:0005524">
    <property type="term" value="F:ATP binding"/>
    <property type="evidence" value="ECO:0007669"/>
    <property type="project" value="UniProtKB-KW"/>
</dbReference>
<dbReference type="AlphaFoldDB" id="A0AAQ4F9A2"/>
<dbReference type="GO" id="GO:0140358">
    <property type="term" value="F:P-type transmembrane transporter activity"/>
    <property type="evidence" value="ECO:0007669"/>
    <property type="project" value="InterPro"/>
</dbReference>
<dbReference type="GO" id="GO:0019829">
    <property type="term" value="F:ATPase-coupled monoatomic cation transmembrane transporter activity"/>
    <property type="evidence" value="ECO:0007669"/>
    <property type="project" value="TreeGrafter"/>
</dbReference>
<keyword evidence="8" id="KW-1133">Transmembrane helix</keyword>
<dbReference type="GO" id="GO:0016020">
    <property type="term" value="C:membrane"/>
    <property type="evidence" value="ECO:0007669"/>
    <property type="project" value="UniProtKB-SubCell"/>
</dbReference>
<sequence>EGRCALATSFSLFKFIALYSLIQFLSVILLYHVQTNFSDPMFLYVDIFVITTLAVTMGYAKPCAELNAVRPARSLLTGAHLLSLLLQLLLVVLAQAGFLLLIRNQSWSVEQACMQLLGLVK</sequence>
<dbReference type="PANTHER" id="PTHR45630:SF8">
    <property type="entry name" value="CATION-TRANSPORTING ATPASE"/>
    <property type="match status" value="1"/>
</dbReference>
<keyword evidence="7" id="KW-1278">Translocase</keyword>
<keyword evidence="5" id="KW-0067">ATP-binding</keyword>
<comment type="subcellular location">
    <subcellularLocation>
        <location evidence="1">Membrane</location>
        <topology evidence="1">Multi-pass membrane protein</topology>
    </subcellularLocation>
</comment>
<proteinExistence type="predicted"/>
<evidence type="ECO:0000256" key="1">
    <source>
        <dbReference type="ARBA" id="ARBA00004141"/>
    </source>
</evidence>
<evidence type="ECO:0000256" key="8">
    <source>
        <dbReference type="SAM" id="Phobius"/>
    </source>
</evidence>
<evidence type="ECO:0000256" key="4">
    <source>
        <dbReference type="ARBA" id="ARBA00022741"/>
    </source>
</evidence>
<dbReference type="EMBL" id="JARKHS020005679">
    <property type="protein sequence ID" value="KAK8783295.1"/>
    <property type="molecule type" value="Genomic_DNA"/>
</dbReference>
<dbReference type="InterPro" id="IPR006544">
    <property type="entry name" value="P-type_TPase_V"/>
</dbReference>